<dbReference type="Proteomes" id="UP000054851">
    <property type="component" value="Unassembled WGS sequence"/>
</dbReference>
<evidence type="ECO:0000259" key="6">
    <source>
        <dbReference type="PROSITE" id="PS50111"/>
    </source>
</evidence>
<dbReference type="STRING" id="1777140.AWB79_04138"/>
<evidence type="ECO:0000313" key="8">
    <source>
        <dbReference type="EMBL" id="SAK72829.1"/>
    </source>
</evidence>
<feature type="domain" description="Methyl-accepting transducer" evidence="6">
    <location>
        <begin position="272"/>
        <end position="501"/>
    </location>
</feature>
<dbReference type="GO" id="GO:0006935">
    <property type="term" value="P:chemotaxis"/>
    <property type="evidence" value="ECO:0007669"/>
    <property type="project" value="TreeGrafter"/>
</dbReference>
<evidence type="ECO:0000313" key="9">
    <source>
        <dbReference type="Proteomes" id="UP000054851"/>
    </source>
</evidence>
<comment type="caution">
    <text evidence="8">The sequence shown here is derived from an EMBL/GenBank/DDBJ whole genome shotgun (WGS) entry which is preliminary data.</text>
</comment>
<dbReference type="Pfam" id="PF00672">
    <property type="entry name" value="HAMP"/>
    <property type="match status" value="1"/>
</dbReference>
<dbReference type="CDD" id="cd11386">
    <property type="entry name" value="MCP_signal"/>
    <property type="match status" value="1"/>
</dbReference>
<evidence type="ECO:0000259" key="7">
    <source>
        <dbReference type="PROSITE" id="PS50885"/>
    </source>
</evidence>
<dbReference type="Pfam" id="PF00015">
    <property type="entry name" value="MCPsignal"/>
    <property type="match status" value="1"/>
</dbReference>
<dbReference type="PROSITE" id="PS50111">
    <property type="entry name" value="CHEMOTAXIS_TRANSDUC_2"/>
    <property type="match status" value="1"/>
</dbReference>
<evidence type="ECO:0000256" key="3">
    <source>
        <dbReference type="ARBA" id="ARBA00029447"/>
    </source>
</evidence>
<dbReference type="PANTHER" id="PTHR43531:SF14">
    <property type="entry name" value="METHYL-ACCEPTING CHEMOTAXIS PROTEIN I-RELATED"/>
    <property type="match status" value="1"/>
</dbReference>
<sequence>MKKIQNLPIAVKIGVAFAAVIFTFAVSAFICIFSIKAIDHKQNEIAASESTLLLLKDGTADYLNIVWAVLANNLNGEPGHKAWIDGHAKDFHTRLSGIQAADATGDNATLIAKASDEYDAWLHTVVNPLIEMRKKVDGFSASVSDLSQMTERFGSYLGTEKLIASVDRIQTYEQEKIAANRQELDALRARIYTTIFVSSAIAAIAAVLAGTWLARIVSRPLKQAVSVATRVADGDLTARIEASSLDETGQLMASLKSMNQSLSRLVGHVRIGADGIATASSEIAAGNLDLSARTEEQASSLAETAASMTQLTDTVKQNSQNARHANTLATSASDMADSGNEAVQNMVRTIQQISNSSSKISDITGVIEGIAFQTNILALNAAVEAARAGDQGRGFAVVASEVRSLAQRSATAAKEIKELIVASVETVQSGERQAAEVGDTIAQVRLAIRQVSDIVGEIAAASESQGQGIEEVNLAVTQMDQVTQQNAALVEQAAAAAHSLEEQTENLRSLVAVFKLEDQRHSALLG</sequence>
<feature type="transmembrane region" description="Helical" evidence="5">
    <location>
        <begin position="13"/>
        <end position="35"/>
    </location>
</feature>
<dbReference type="InterPro" id="IPR004089">
    <property type="entry name" value="MCPsignal_dom"/>
</dbReference>
<dbReference type="InterPro" id="IPR051310">
    <property type="entry name" value="MCP_chemotaxis"/>
</dbReference>
<organism evidence="8 9">
    <name type="scientific">Caballeronia hypogeia</name>
    <dbReference type="NCBI Taxonomy" id="1777140"/>
    <lineage>
        <taxon>Bacteria</taxon>
        <taxon>Pseudomonadati</taxon>
        <taxon>Pseudomonadota</taxon>
        <taxon>Betaproteobacteria</taxon>
        <taxon>Burkholderiales</taxon>
        <taxon>Burkholderiaceae</taxon>
        <taxon>Caballeronia</taxon>
    </lineage>
</organism>
<dbReference type="CDD" id="cd06225">
    <property type="entry name" value="HAMP"/>
    <property type="match status" value="1"/>
</dbReference>
<keyword evidence="5" id="KW-0472">Membrane</keyword>
<protein>
    <submittedName>
        <fullName evidence="8">Membrane protein</fullName>
    </submittedName>
</protein>
<name>A0A158BRU3_9BURK</name>
<dbReference type="FunFam" id="1.10.287.950:FF:000001">
    <property type="entry name" value="Methyl-accepting chemotaxis sensory transducer"/>
    <property type="match status" value="1"/>
</dbReference>
<dbReference type="PROSITE" id="PS50885">
    <property type="entry name" value="HAMP"/>
    <property type="match status" value="1"/>
</dbReference>
<comment type="subcellular location">
    <subcellularLocation>
        <location evidence="1">Membrane</location>
    </subcellularLocation>
</comment>
<dbReference type="SMART" id="SM00304">
    <property type="entry name" value="HAMP"/>
    <property type="match status" value="1"/>
</dbReference>
<keyword evidence="4" id="KW-0807">Transducer</keyword>
<keyword evidence="9" id="KW-1185">Reference proteome</keyword>
<feature type="transmembrane region" description="Helical" evidence="5">
    <location>
        <begin position="191"/>
        <end position="214"/>
    </location>
</feature>
<dbReference type="EMBL" id="FCOA02000014">
    <property type="protein sequence ID" value="SAK72829.1"/>
    <property type="molecule type" value="Genomic_DNA"/>
</dbReference>
<dbReference type="GO" id="GO:0004888">
    <property type="term" value="F:transmembrane signaling receptor activity"/>
    <property type="evidence" value="ECO:0007669"/>
    <property type="project" value="TreeGrafter"/>
</dbReference>
<keyword evidence="5" id="KW-0812">Transmembrane</keyword>
<keyword evidence="5" id="KW-1133">Transmembrane helix</keyword>
<feature type="domain" description="HAMP" evidence="7">
    <location>
        <begin position="215"/>
        <end position="267"/>
    </location>
</feature>
<dbReference type="AlphaFoldDB" id="A0A158BRU3"/>
<dbReference type="Gene3D" id="1.10.287.950">
    <property type="entry name" value="Methyl-accepting chemotaxis protein"/>
    <property type="match status" value="1"/>
</dbReference>
<keyword evidence="2" id="KW-0488">Methylation</keyword>
<dbReference type="SUPFAM" id="SSF58104">
    <property type="entry name" value="Methyl-accepting chemotaxis protein (MCP) signaling domain"/>
    <property type="match status" value="1"/>
</dbReference>
<reference evidence="8" key="1">
    <citation type="submission" date="2016-01" db="EMBL/GenBank/DDBJ databases">
        <authorList>
            <person name="Peeters C."/>
        </authorList>
    </citation>
    <scope>NUCLEOTIDE SEQUENCE</scope>
    <source>
        <strain evidence="8">LMG 29322</strain>
    </source>
</reference>
<comment type="similarity">
    <text evidence="3">Belongs to the methyl-accepting chemotaxis (MCP) protein family.</text>
</comment>
<accession>A0A158BRU3</accession>
<evidence type="ECO:0000256" key="1">
    <source>
        <dbReference type="ARBA" id="ARBA00004370"/>
    </source>
</evidence>
<dbReference type="PANTHER" id="PTHR43531">
    <property type="entry name" value="PROTEIN ICFG"/>
    <property type="match status" value="1"/>
</dbReference>
<dbReference type="SMART" id="SM00283">
    <property type="entry name" value="MA"/>
    <property type="match status" value="1"/>
</dbReference>
<evidence type="ECO:0000256" key="2">
    <source>
        <dbReference type="ARBA" id="ARBA00022481"/>
    </source>
</evidence>
<evidence type="ECO:0000256" key="5">
    <source>
        <dbReference type="SAM" id="Phobius"/>
    </source>
</evidence>
<dbReference type="GO" id="GO:0007165">
    <property type="term" value="P:signal transduction"/>
    <property type="evidence" value="ECO:0007669"/>
    <property type="project" value="UniProtKB-KW"/>
</dbReference>
<proteinExistence type="inferred from homology"/>
<dbReference type="GO" id="GO:0005886">
    <property type="term" value="C:plasma membrane"/>
    <property type="evidence" value="ECO:0007669"/>
    <property type="project" value="TreeGrafter"/>
</dbReference>
<dbReference type="InterPro" id="IPR003660">
    <property type="entry name" value="HAMP_dom"/>
</dbReference>
<evidence type="ECO:0000256" key="4">
    <source>
        <dbReference type="PROSITE-ProRule" id="PRU00284"/>
    </source>
</evidence>
<gene>
    <name evidence="8" type="ORF">AWB79_04138</name>
</gene>